<organism evidence="2 5">
    <name type="scientific">Staphylococcus felis</name>
    <dbReference type="NCBI Taxonomy" id="46127"/>
    <lineage>
        <taxon>Bacteria</taxon>
        <taxon>Bacillati</taxon>
        <taxon>Bacillota</taxon>
        <taxon>Bacilli</taxon>
        <taxon>Bacillales</taxon>
        <taxon>Staphylococcaceae</taxon>
        <taxon>Staphylococcus</taxon>
    </lineage>
</organism>
<dbReference type="AlphaFoldDB" id="A0A2K3ZFK2"/>
<dbReference type="InterPro" id="IPR000073">
    <property type="entry name" value="AB_hydrolase_1"/>
</dbReference>
<dbReference type="Gene3D" id="3.40.50.1820">
    <property type="entry name" value="alpha/beta hydrolase"/>
    <property type="match status" value="1"/>
</dbReference>
<evidence type="ECO:0000313" key="5">
    <source>
        <dbReference type="Proteomes" id="UP000256562"/>
    </source>
</evidence>
<dbReference type="PANTHER" id="PTHR11614">
    <property type="entry name" value="PHOSPHOLIPASE-RELATED"/>
    <property type="match status" value="1"/>
</dbReference>
<dbReference type="EMBL" id="QKYD01000162">
    <property type="protein sequence ID" value="REI19338.1"/>
    <property type="molecule type" value="Genomic_DNA"/>
</dbReference>
<evidence type="ECO:0000313" key="3">
    <source>
        <dbReference type="EMBL" id="REI19338.1"/>
    </source>
</evidence>
<dbReference type="Pfam" id="PF12146">
    <property type="entry name" value="Hydrolase_4"/>
    <property type="match status" value="1"/>
</dbReference>
<dbReference type="EMBL" id="QKXQ01000440">
    <property type="protein sequence ID" value="REH92968.1"/>
    <property type="molecule type" value="Genomic_DNA"/>
</dbReference>
<dbReference type="InterPro" id="IPR029058">
    <property type="entry name" value="AB_hydrolase_fold"/>
</dbReference>
<dbReference type="KEGG" id="sfq:C7J90_10345"/>
<dbReference type="SUPFAM" id="SSF53474">
    <property type="entry name" value="alpha/beta-Hydrolases"/>
    <property type="match status" value="1"/>
</dbReference>
<accession>A0A2K3ZFK2</accession>
<keyword evidence="2" id="KW-0378">Hydrolase</keyword>
<dbReference type="OrthoDB" id="9806902at2"/>
<name>A0A2K3ZFK2_9STAP</name>
<sequence>MWKWETEVEAKGVVVIVHNMLEHTGRYAYVITQLRRNGFHVIMGDLPGQGQTSRMNKGQIDSFDIYHERVLEWLAIAEEYHLPTFMIGVGLGGLITINLLEKVDLNLEGIVLLSPLLAFQNNRQTRQKTLFSNVGDISKSAKFELGITYEHLTRHPEVLEDTYSDALMLKKVSYHWYKEVVQTMKETNDYLNQLKNVPTCIMFGDQDKISDTNATMELIKYKMFDELYFKVWKGLNHEIHNEPERDAVMQYILTFLNNRVYTSGFIYEQETF</sequence>
<evidence type="ECO:0000313" key="4">
    <source>
        <dbReference type="Proteomes" id="UP000256337"/>
    </source>
</evidence>
<dbReference type="Proteomes" id="UP000256562">
    <property type="component" value="Unassembled WGS sequence"/>
</dbReference>
<protein>
    <submittedName>
        <fullName evidence="2">Alpha/beta hydrolase</fullName>
    </submittedName>
</protein>
<dbReference type="InterPro" id="IPR022742">
    <property type="entry name" value="Hydrolase_4"/>
</dbReference>
<dbReference type="RefSeq" id="WP_103208323.1">
    <property type="nucleotide sequence ID" value="NZ_CAJUZR010000052.1"/>
</dbReference>
<dbReference type="GeneID" id="48058629"/>
<dbReference type="GO" id="GO:0016787">
    <property type="term" value="F:hydrolase activity"/>
    <property type="evidence" value="ECO:0007669"/>
    <property type="project" value="UniProtKB-KW"/>
</dbReference>
<evidence type="ECO:0000313" key="2">
    <source>
        <dbReference type="EMBL" id="REH92968.1"/>
    </source>
</evidence>
<evidence type="ECO:0000259" key="1">
    <source>
        <dbReference type="Pfam" id="PF12146"/>
    </source>
</evidence>
<dbReference type="Proteomes" id="UP000256337">
    <property type="component" value="Unassembled WGS sequence"/>
</dbReference>
<dbReference type="InterPro" id="IPR051044">
    <property type="entry name" value="MAG_DAG_Lipase"/>
</dbReference>
<feature type="domain" description="Serine aminopeptidase S33" evidence="1">
    <location>
        <begin position="9"/>
        <end position="244"/>
    </location>
</feature>
<reference evidence="4 5" key="1">
    <citation type="journal article" date="2018" name="Vet. Microbiol.">
        <title>Characterisation of Staphylococcus felis isolated from cats using whole genome sequencing.</title>
        <authorList>
            <person name="Worthing K."/>
            <person name="Pang S."/>
            <person name="Trott D.J."/>
            <person name="Abraham S."/>
            <person name="Coombs G.W."/>
            <person name="Jordan D."/>
            <person name="McIntyre L."/>
            <person name="Davies M.R."/>
            <person name="Norris J."/>
        </authorList>
    </citation>
    <scope>NUCLEOTIDE SEQUENCE [LARGE SCALE GENOMIC DNA]</scope>
    <source>
        <strain evidence="3 4">F25</strain>
        <strain evidence="2 5">F9</strain>
    </source>
</reference>
<dbReference type="PRINTS" id="PR00111">
    <property type="entry name" value="ABHYDROLASE"/>
</dbReference>
<gene>
    <name evidence="3" type="ORF">DOS76_11055</name>
    <name evidence="2" type="ORF">DOS83_09705</name>
</gene>
<proteinExistence type="predicted"/>
<comment type="caution">
    <text evidence="2">The sequence shown here is derived from an EMBL/GenBank/DDBJ whole genome shotgun (WGS) entry which is preliminary data.</text>
</comment>